<accession>A0A5B7D937</accession>
<comment type="caution">
    <text evidence="2">The sequence shown here is derived from an EMBL/GenBank/DDBJ whole genome shotgun (WGS) entry which is preliminary data.</text>
</comment>
<keyword evidence="3" id="KW-1185">Reference proteome</keyword>
<reference evidence="2 3" key="1">
    <citation type="submission" date="2019-05" db="EMBL/GenBank/DDBJ databases">
        <title>Another draft genome of Portunus trituberculatus and its Hox gene families provides insights of decapod evolution.</title>
        <authorList>
            <person name="Jeong J.-H."/>
            <person name="Song I."/>
            <person name="Kim S."/>
            <person name="Choi T."/>
            <person name="Kim D."/>
            <person name="Ryu S."/>
            <person name="Kim W."/>
        </authorList>
    </citation>
    <scope>NUCLEOTIDE SEQUENCE [LARGE SCALE GENOMIC DNA]</scope>
    <source>
        <tissue evidence="2">Muscle</tissue>
    </source>
</reference>
<dbReference type="AlphaFoldDB" id="A0A5B7D937"/>
<dbReference type="Proteomes" id="UP000324222">
    <property type="component" value="Unassembled WGS sequence"/>
</dbReference>
<protein>
    <submittedName>
        <fullName evidence="2">Uncharacterized protein</fullName>
    </submittedName>
</protein>
<proteinExistence type="predicted"/>
<name>A0A5B7D937_PORTR</name>
<evidence type="ECO:0000313" key="2">
    <source>
        <dbReference type="EMBL" id="MPC17828.1"/>
    </source>
</evidence>
<gene>
    <name evidence="2" type="ORF">E2C01_010695</name>
</gene>
<evidence type="ECO:0000256" key="1">
    <source>
        <dbReference type="SAM" id="MobiDB-lite"/>
    </source>
</evidence>
<dbReference type="EMBL" id="VSRR010000624">
    <property type="protein sequence ID" value="MPC17828.1"/>
    <property type="molecule type" value="Genomic_DNA"/>
</dbReference>
<feature type="compositionally biased region" description="Polar residues" evidence="1">
    <location>
        <begin position="40"/>
        <end position="58"/>
    </location>
</feature>
<evidence type="ECO:0000313" key="3">
    <source>
        <dbReference type="Proteomes" id="UP000324222"/>
    </source>
</evidence>
<sequence>MKTGYNSMVPTPTNAGSMWKWNVKQNEKTSKEDNTIIEEQGQNINWNDSGRWRSSSTDSKIEQGEHQSHIKVPGYLL</sequence>
<feature type="compositionally biased region" description="Basic and acidic residues" evidence="1">
    <location>
        <begin position="59"/>
        <end position="68"/>
    </location>
</feature>
<organism evidence="2 3">
    <name type="scientific">Portunus trituberculatus</name>
    <name type="common">Swimming crab</name>
    <name type="synonym">Neptunus trituberculatus</name>
    <dbReference type="NCBI Taxonomy" id="210409"/>
    <lineage>
        <taxon>Eukaryota</taxon>
        <taxon>Metazoa</taxon>
        <taxon>Ecdysozoa</taxon>
        <taxon>Arthropoda</taxon>
        <taxon>Crustacea</taxon>
        <taxon>Multicrustacea</taxon>
        <taxon>Malacostraca</taxon>
        <taxon>Eumalacostraca</taxon>
        <taxon>Eucarida</taxon>
        <taxon>Decapoda</taxon>
        <taxon>Pleocyemata</taxon>
        <taxon>Brachyura</taxon>
        <taxon>Eubrachyura</taxon>
        <taxon>Portunoidea</taxon>
        <taxon>Portunidae</taxon>
        <taxon>Portuninae</taxon>
        <taxon>Portunus</taxon>
    </lineage>
</organism>
<feature type="region of interest" description="Disordered" evidence="1">
    <location>
        <begin position="26"/>
        <end position="77"/>
    </location>
</feature>